<feature type="domain" description="Ig-like" evidence="2">
    <location>
        <begin position="5"/>
        <end position="131"/>
    </location>
</feature>
<dbReference type="InterPro" id="IPR007110">
    <property type="entry name" value="Ig-like_dom"/>
</dbReference>
<dbReference type="InterPro" id="IPR013106">
    <property type="entry name" value="Ig_V-set"/>
</dbReference>
<reference evidence="4" key="1">
    <citation type="journal article" date="2017" name="PLoS ONE">
        <title>The Agassiz's desert tortoise genome provides a resource for the conservation of a threatened species.</title>
        <authorList>
            <person name="Tollis M."/>
            <person name="DeNardo D.F."/>
            <person name="Cornelius J.A."/>
            <person name="Dolby G.A."/>
            <person name="Edwards T."/>
            <person name="Henen B.T."/>
            <person name="Karl A.E."/>
            <person name="Murphy R.W."/>
            <person name="Kusumi K."/>
        </authorList>
    </citation>
    <scope>NUCLEOTIDE SEQUENCE [LARGE SCALE GENOMIC DNA]</scope>
</reference>
<dbReference type="InterPro" id="IPR003599">
    <property type="entry name" value="Ig_sub"/>
</dbReference>
<keyword evidence="4" id="KW-1185">Reference proteome</keyword>
<dbReference type="AlphaFoldDB" id="A0A452HIY8"/>
<sequence length="193" mass="20947">MAWAPLLLTLLTYCSGTRSQYVVTQEPSLLVSPGGTVKLSCRMSIVSDITSIYPYWIQQRGGRVPRLLIYDANVKVSGTPERFSGSSSGNTAYLTISGALAEDDADYYCLTHYYQGGAFKATQEEEQKPLSPISFSVEIRSLQSAGPLSCDGSNNRKRVWGLVYTMSLGLLKSISVLIPNEGSSAEIDIAISN</sequence>
<reference evidence="3" key="2">
    <citation type="submission" date="2025-08" db="UniProtKB">
        <authorList>
            <consortium name="Ensembl"/>
        </authorList>
    </citation>
    <scope>IDENTIFICATION</scope>
</reference>
<dbReference type="Ensembl" id="ENSGAGT00000016986.1">
    <property type="protein sequence ID" value="ENSGAGP00000014868.1"/>
    <property type="gene ID" value="ENSGAGG00000011217.1"/>
</dbReference>
<evidence type="ECO:0000313" key="4">
    <source>
        <dbReference type="Proteomes" id="UP000291020"/>
    </source>
</evidence>
<reference evidence="3" key="3">
    <citation type="submission" date="2025-09" db="UniProtKB">
        <authorList>
            <consortium name="Ensembl"/>
        </authorList>
    </citation>
    <scope>IDENTIFICATION</scope>
</reference>
<dbReference type="PROSITE" id="PS50835">
    <property type="entry name" value="IG_LIKE"/>
    <property type="match status" value="1"/>
</dbReference>
<evidence type="ECO:0000313" key="3">
    <source>
        <dbReference type="Ensembl" id="ENSGAGP00000014868.1"/>
    </source>
</evidence>
<protein>
    <recommendedName>
        <fullName evidence="2">Ig-like domain-containing protein</fullName>
    </recommendedName>
</protein>
<evidence type="ECO:0000256" key="1">
    <source>
        <dbReference type="SAM" id="SignalP"/>
    </source>
</evidence>
<keyword evidence="1" id="KW-0732">Signal</keyword>
<dbReference type="SUPFAM" id="SSF48726">
    <property type="entry name" value="Immunoglobulin"/>
    <property type="match status" value="1"/>
</dbReference>
<feature type="signal peptide" evidence="1">
    <location>
        <begin position="1"/>
        <end position="19"/>
    </location>
</feature>
<dbReference type="InterPro" id="IPR050150">
    <property type="entry name" value="IgV_Light_Chain"/>
</dbReference>
<evidence type="ECO:0000259" key="2">
    <source>
        <dbReference type="PROSITE" id="PS50835"/>
    </source>
</evidence>
<dbReference type="InterPro" id="IPR013783">
    <property type="entry name" value="Ig-like_fold"/>
</dbReference>
<dbReference type="PANTHER" id="PTHR23267">
    <property type="entry name" value="IMMUNOGLOBULIN LIGHT CHAIN"/>
    <property type="match status" value="1"/>
</dbReference>
<organism evidence="3 4">
    <name type="scientific">Gopherus agassizii</name>
    <name type="common">Agassiz's desert tortoise</name>
    <dbReference type="NCBI Taxonomy" id="38772"/>
    <lineage>
        <taxon>Eukaryota</taxon>
        <taxon>Metazoa</taxon>
        <taxon>Chordata</taxon>
        <taxon>Craniata</taxon>
        <taxon>Vertebrata</taxon>
        <taxon>Euteleostomi</taxon>
        <taxon>Archelosauria</taxon>
        <taxon>Testudinata</taxon>
        <taxon>Testudines</taxon>
        <taxon>Cryptodira</taxon>
        <taxon>Durocryptodira</taxon>
        <taxon>Testudinoidea</taxon>
        <taxon>Testudinidae</taxon>
        <taxon>Gopherus</taxon>
    </lineage>
</organism>
<dbReference type="SMART" id="SM00409">
    <property type="entry name" value="IG"/>
    <property type="match status" value="1"/>
</dbReference>
<dbReference type="Gene3D" id="2.60.40.10">
    <property type="entry name" value="Immunoglobulins"/>
    <property type="match status" value="1"/>
</dbReference>
<dbReference type="Pfam" id="PF07686">
    <property type="entry name" value="V-set"/>
    <property type="match status" value="1"/>
</dbReference>
<dbReference type="Proteomes" id="UP000291020">
    <property type="component" value="Unassembled WGS sequence"/>
</dbReference>
<proteinExistence type="predicted"/>
<dbReference type="SMART" id="SM00406">
    <property type="entry name" value="IGv"/>
    <property type="match status" value="1"/>
</dbReference>
<dbReference type="InterPro" id="IPR036179">
    <property type="entry name" value="Ig-like_dom_sf"/>
</dbReference>
<feature type="chain" id="PRO_5019022555" description="Ig-like domain-containing protein" evidence="1">
    <location>
        <begin position="20"/>
        <end position="193"/>
    </location>
</feature>
<accession>A0A452HIY8</accession>
<name>A0A452HIY8_9SAUR</name>